<comment type="caution">
    <text evidence="5">The sequence shown here is derived from an EMBL/GenBank/DDBJ whole genome shotgun (WGS) entry which is preliminary data.</text>
</comment>
<organism evidence="5 6">
    <name type="scientific">Scheffersomyces spartinae</name>
    <dbReference type="NCBI Taxonomy" id="45513"/>
    <lineage>
        <taxon>Eukaryota</taxon>
        <taxon>Fungi</taxon>
        <taxon>Dikarya</taxon>
        <taxon>Ascomycota</taxon>
        <taxon>Saccharomycotina</taxon>
        <taxon>Pichiomycetes</taxon>
        <taxon>Debaryomycetaceae</taxon>
        <taxon>Scheffersomyces</taxon>
    </lineage>
</organism>
<feature type="transmembrane region" description="Helical" evidence="4">
    <location>
        <begin position="52"/>
        <end position="77"/>
    </location>
</feature>
<accession>A0A9P7V6X6</accession>
<evidence type="ECO:0000313" key="6">
    <source>
        <dbReference type="Proteomes" id="UP000790833"/>
    </source>
</evidence>
<comment type="subcellular location">
    <subcellularLocation>
        <location evidence="1">Membrane</location>
        <topology evidence="1">Multi-pass membrane protein</topology>
    </subcellularLocation>
</comment>
<feature type="region of interest" description="Disordered" evidence="3">
    <location>
        <begin position="1"/>
        <end position="44"/>
    </location>
</feature>
<feature type="transmembrane region" description="Helical" evidence="4">
    <location>
        <begin position="97"/>
        <end position="117"/>
    </location>
</feature>
<dbReference type="GO" id="GO:0016020">
    <property type="term" value="C:membrane"/>
    <property type="evidence" value="ECO:0007669"/>
    <property type="project" value="UniProtKB-SubCell"/>
</dbReference>
<keyword evidence="4" id="KW-0472">Membrane</keyword>
<dbReference type="GO" id="GO:0022857">
    <property type="term" value="F:transmembrane transporter activity"/>
    <property type="evidence" value="ECO:0007669"/>
    <property type="project" value="InterPro"/>
</dbReference>
<dbReference type="EMBL" id="JAHMUF010000017">
    <property type="protein sequence ID" value="KAG7192504.1"/>
    <property type="molecule type" value="Genomic_DNA"/>
</dbReference>
<feature type="transmembrane region" description="Helical" evidence="4">
    <location>
        <begin position="183"/>
        <end position="201"/>
    </location>
</feature>
<evidence type="ECO:0000256" key="4">
    <source>
        <dbReference type="SAM" id="Phobius"/>
    </source>
</evidence>
<evidence type="ECO:0000256" key="1">
    <source>
        <dbReference type="ARBA" id="ARBA00004141"/>
    </source>
</evidence>
<protein>
    <submittedName>
        <fullName evidence="5">Uncharacterized protein</fullName>
    </submittedName>
</protein>
<dbReference type="InterPro" id="IPR036259">
    <property type="entry name" value="MFS_trans_sf"/>
</dbReference>
<keyword evidence="6" id="KW-1185">Reference proteome</keyword>
<feature type="transmembrane region" description="Helical" evidence="4">
    <location>
        <begin position="380"/>
        <end position="401"/>
    </location>
</feature>
<feature type="transmembrane region" description="Helical" evidence="4">
    <location>
        <begin position="345"/>
        <end position="368"/>
    </location>
</feature>
<dbReference type="Pfam" id="PF07690">
    <property type="entry name" value="MFS_1"/>
    <property type="match status" value="1"/>
</dbReference>
<feature type="transmembrane region" description="Helical" evidence="4">
    <location>
        <begin position="318"/>
        <end position="339"/>
    </location>
</feature>
<evidence type="ECO:0000256" key="3">
    <source>
        <dbReference type="SAM" id="MobiDB-lite"/>
    </source>
</evidence>
<name>A0A9P7V6X6_9ASCO</name>
<reference evidence="5" key="1">
    <citation type="submission" date="2021-03" db="EMBL/GenBank/DDBJ databases">
        <authorList>
            <person name="Palmer J.M."/>
        </authorList>
    </citation>
    <scope>NUCLEOTIDE SEQUENCE</scope>
    <source>
        <strain evidence="5">ARV_011</strain>
    </source>
</reference>
<dbReference type="PANTHER" id="PTHR11360">
    <property type="entry name" value="MONOCARBOXYLATE TRANSPORTER"/>
    <property type="match status" value="1"/>
</dbReference>
<dbReference type="InterPro" id="IPR050327">
    <property type="entry name" value="Proton-linked_MCT"/>
</dbReference>
<dbReference type="OrthoDB" id="6499973at2759"/>
<sequence>MTQSEEDVGTDMSQTDNEKSDPETAKAAEQAEKAERTQPTEHYDDPDLDKGYAWVICIAIFILNFNTWGMNSGFAVYLSDYINNNVYPGTSKEQYSFIGGISFGVGLALTPVINYIYGIIGVKTTVIMGNCMQFAGLFLASFTTKYWQLVLTQGLLNSFGLAFIALPAITLLPQYFKKKRTMAAGLATAGAGAGGIVYNLGMQKILQVKSVHWALRAQCIIAFGLIWISIFLIRSRAQHHKIVFTAYDPQVIRSPGFYMLTSYIVFCMFAYTILLYTMVNFTTSLGYSGYQGSIASALVAAGSVIGRPFTGVIGDRGGPITVAAIVYAICAIFTFSMWIPARNLATVYVFSVIIGGLMGCVYTSIGAICARLSGLKKMNVTFSMVWVFMGLAGIFSPVIGLKLKQGSGGYVDPTQYLHCQIFVGFSFVGCSLSAFLLRGYIIARDKVHDDSDTMVDLDGDVLHLGTDMKSVLKGVFQLRSKRIV</sequence>
<feature type="transmembrane region" description="Helical" evidence="4">
    <location>
        <begin position="155"/>
        <end position="176"/>
    </location>
</feature>
<comment type="similarity">
    <text evidence="2">Belongs to the major facilitator superfamily. Monocarboxylate porter (TC 2.A.1.13) family.</text>
</comment>
<feature type="transmembrane region" description="Helical" evidence="4">
    <location>
        <begin position="213"/>
        <end position="233"/>
    </location>
</feature>
<dbReference type="PANTHER" id="PTHR11360:SF315">
    <property type="entry name" value="TRANSPORTER MCH2-RELATED"/>
    <property type="match status" value="1"/>
</dbReference>
<feature type="compositionally biased region" description="Basic and acidic residues" evidence="3">
    <location>
        <begin position="16"/>
        <end position="44"/>
    </location>
</feature>
<dbReference type="AlphaFoldDB" id="A0A9P7V6X6"/>
<dbReference type="Proteomes" id="UP000790833">
    <property type="component" value="Unassembled WGS sequence"/>
</dbReference>
<dbReference type="SUPFAM" id="SSF103473">
    <property type="entry name" value="MFS general substrate transporter"/>
    <property type="match status" value="1"/>
</dbReference>
<feature type="transmembrane region" description="Helical" evidence="4">
    <location>
        <begin position="421"/>
        <end position="441"/>
    </location>
</feature>
<proteinExistence type="inferred from homology"/>
<dbReference type="Gene3D" id="1.20.1250.20">
    <property type="entry name" value="MFS general substrate transporter like domains"/>
    <property type="match status" value="2"/>
</dbReference>
<keyword evidence="4" id="KW-1133">Transmembrane helix</keyword>
<evidence type="ECO:0000256" key="2">
    <source>
        <dbReference type="ARBA" id="ARBA00006727"/>
    </source>
</evidence>
<feature type="transmembrane region" description="Helical" evidence="4">
    <location>
        <begin position="285"/>
        <end position="306"/>
    </location>
</feature>
<evidence type="ECO:0000313" key="5">
    <source>
        <dbReference type="EMBL" id="KAG7192504.1"/>
    </source>
</evidence>
<dbReference type="InterPro" id="IPR011701">
    <property type="entry name" value="MFS"/>
</dbReference>
<gene>
    <name evidence="5" type="ORF">KQ657_001599</name>
</gene>
<keyword evidence="4" id="KW-0812">Transmembrane</keyword>
<dbReference type="RefSeq" id="XP_043048054.1">
    <property type="nucleotide sequence ID" value="XM_043192390.1"/>
</dbReference>
<feature type="transmembrane region" description="Helical" evidence="4">
    <location>
        <begin position="124"/>
        <end position="143"/>
    </location>
</feature>
<dbReference type="GeneID" id="66114973"/>
<feature type="transmembrane region" description="Helical" evidence="4">
    <location>
        <begin position="257"/>
        <end position="279"/>
    </location>
</feature>